<proteinExistence type="predicted"/>
<accession>A0ABW2S0P3</accession>
<comment type="caution">
    <text evidence="1">The sequence shown here is derived from an EMBL/GenBank/DDBJ whole genome shotgun (WGS) entry which is preliminary data.</text>
</comment>
<evidence type="ECO:0000313" key="1">
    <source>
        <dbReference type="EMBL" id="MFC7449666.1"/>
    </source>
</evidence>
<sequence length="123" mass="13297">MTNSEWQTLGAMADSGHLYLERDVARRCAQRCADFVVELGVLKEEVRSLASIDGFGNLLPSGAALAAKFEKKASGGDYSMDQAITDHIKVVQEMQQTFEKIEAMYSASEEHNVAGIDSAGAPL</sequence>
<evidence type="ECO:0008006" key="3">
    <source>
        <dbReference type="Google" id="ProtNLM"/>
    </source>
</evidence>
<dbReference type="RefSeq" id="WP_378406898.1">
    <property type="nucleotide sequence ID" value="NZ_JBHTCS010000021.1"/>
</dbReference>
<dbReference type="Proteomes" id="UP001596484">
    <property type="component" value="Unassembled WGS sequence"/>
</dbReference>
<protein>
    <recommendedName>
        <fullName evidence="3">PE family protein</fullName>
    </recommendedName>
</protein>
<keyword evidence="2" id="KW-1185">Reference proteome</keyword>
<reference evidence="2" key="1">
    <citation type="journal article" date="2019" name="Int. J. Syst. Evol. Microbiol.">
        <title>The Global Catalogue of Microorganisms (GCM) 10K type strain sequencing project: providing services to taxonomists for standard genome sequencing and annotation.</title>
        <authorList>
            <consortium name="The Broad Institute Genomics Platform"/>
            <consortium name="The Broad Institute Genome Sequencing Center for Infectious Disease"/>
            <person name="Wu L."/>
            <person name="Ma J."/>
        </authorList>
    </citation>
    <scope>NUCLEOTIDE SEQUENCE [LARGE SCALE GENOMIC DNA]</scope>
    <source>
        <strain evidence="2">ICMP 19430</strain>
    </source>
</reference>
<evidence type="ECO:0000313" key="2">
    <source>
        <dbReference type="Proteomes" id="UP001596484"/>
    </source>
</evidence>
<dbReference type="EMBL" id="JBHTCS010000021">
    <property type="protein sequence ID" value="MFC7449666.1"/>
    <property type="molecule type" value="Genomic_DNA"/>
</dbReference>
<organism evidence="1 2">
    <name type="scientific">Rhodococcus daqingensis</name>
    <dbReference type="NCBI Taxonomy" id="2479363"/>
    <lineage>
        <taxon>Bacteria</taxon>
        <taxon>Bacillati</taxon>
        <taxon>Actinomycetota</taxon>
        <taxon>Actinomycetes</taxon>
        <taxon>Mycobacteriales</taxon>
        <taxon>Nocardiaceae</taxon>
        <taxon>Rhodococcus</taxon>
    </lineage>
</organism>
<name>A0ABW2S0P3_9NOCA</name>
<gene>
    <name evidence="1" type="ORF">ACFQS9_17360</name>
</gene>